<dbReference type="Proteomes" id="UP000539953">
    <property type="component" value="Unassembled WGS sequence"/>
</dbReference>
<name>A0A7W8CW47_9FIRM</name>
<organism evidence="7 8">
    <name type="scientific">Catenisphaera adipataccumulans</name>
    <dbReference type="NCBI Taxonomy" id="700500"/>
    <lineage>
        <taxon>Bacteria</taxon>
        <taxon>Bacillati</taxon>
        <taxon>Bacillota</taxon>
        <taxon>Erysipelotrichia</taxon>
        <taxon>Erysipelotrichales</taxon>
        <taxon>Erysipelotrichaceae</taxon>
        <taxon>Catenisphaera</taxon>
    </lineage>
</organism>
<evidence type="ECO:0000256" key="4">
    <source>
        <dbReference type="ARBA" id="ARBA00023136"/>
    </source>
</evidence>
<feature type="transmembrane region" description="Helical" evidence="5">
    <location>
        <begin position="81"/>
        <end position="106"/>
    </location>
</feature>
<dbReference type="Pfam" id="PF06271">
    <property type="entry name" value="RDD"/>
    <property type="match status" value="1"/>
</dbReference>
<keyword evidence="4 5" id="KW-0472">Membrane</keyword>
<dbReference type="Pfam" id="PF02811">
    <property type="entry name" value="PHP"/>
    <property type="match status" value="1"/>
</dbReference>
<dbReference type="InterPro" id="IPR016195">
    <property type="entry name" value="Pol/histidinol_Pase-like"/>
</dbReference>
<dbReference type="SUPFAM" id="SSF89550">
    <property type="entry name" value="PHP domain-like"/>
    <property type="match status" value="1"/>
</dbReference>
<comment type="caution">
    <text evidence="7">The sequence shown here is derived from an EMBL/GenBank/DDBJ whole genome shotgun (WGS) entry which is preliminary data.</text>
</comment>
<dbReference type="InterPro" id="IPR052018">
    <property type="entry name" value="PHP_domain"/>
</dbReference>
<dbReference type="GO" id="GO:0004534">
    <property type="term" value="F:5'-3' RNA exonuclease activity"/>
    <property type="evidence" value="ECO:0007669"/>
    <property type="project" value="TreeGrafter"/>
</dbReference>
<gene>
    <name evidence="7" type="ORF">HNQ47_000419</name>
</gene>
<dbReference type="PANTHER" id="PTHR42924:SF3">
    <property type="entry name" value="POLYMERASE_HISTIDINOL PHOSPHATASE N-TERMINAL DOMAIN-CONTAINING PROTEIN"/>
    <property type="match status" value="1"/>
</dbReference>
<evidence type="ECO:0000259" key="6">
    <source>
        <dbReference type="SMART" id="SM00481"/>
    </source>
</evidence>
<dbReference type="Gene3D" id="1.10.150.650">
    <property type="match status" value="1"/>
</dbReference>
<feature type="transmembrane region" description="Helical" evidence="5">
    <location>
        <begin position="28"/>
        <end position="46"/>
    </location>
</feature>
<feature type="transmembrane region" description="Helical" evidence="5">
    <location>
        <begin position="5"/>
        <end position="22"/>
    </location>
</feature>
<dbReference type="GO" id="GO:0035312">
    <property type="term" value="F:5'-3' DNA exonuclease activity"/>
    <property type="evidence" value="ECO:0007669"/>
    <property type="project" value="TreeGrafter"/>
</dbReference>
<dbReference type="AlphaFoldDB" id="A0A7W8CW47"/>
<evidence type="ECO:0000313" key="8">
    <source>
        <dbReference type="Proteomes" id="UP000539953"/>
    </source>
</evidence>
<evidence type="ECO:0000256" key="3">
    <source>
        <dbReference type="ARBA" id="ARBA00022989"/>
    </source>
</evidence>
<dbReference type="CDD" id="cd07438">
    <property type="entry name" value="PHP_HisPPase_AMP"/>
    <property type="match status" value="1"/>
</dbReference>
<evidence type="ECO:0000256" key="5">
    <source>
        <dbReference type="SAM" id="Phobius"/>
    </source>
</evidence>
<accession>A0A7W8CW47</accession>
<dbReference type="InterPro" id="IPR003141">
    <property type="entry name" value="Pol/His_phosphatase_N"/>
</dbReference>
<dbReference type="PANTHER" id="PTHR42924">
    <property type="entry name" value="EXONUCLEASE"/>
    <property type="match status" value="1"/>
</dbReference>
<sequence>MPVYLWVLEFLLILCGFIPPNFFDLLFYIMYALLFVISVLAVGIYTSRNHGQSLGYGAMGLKLVQQNKKEASALHLILRQALGLGIPIMVLGYFFQIIGMVVWMLVNALVVIITPNQQSIFDLVFKLKTVREPELPGEAVQPAARPVRPERPVSSVSPIDLHIRSNYSDDATCDVEELFKLAKKANLEVISITDHNCARANAAAVRFAGMYGIQYIPGVEIDAQYRGIRVRILGYYIDWTDEIFDWIERESLRREKEASMERVRKFEEFSGISIDVNSIINSSRFQTITARDITNMVFNNKVVRQMSFVKKYIDETENIRQAKRRFQKEIFGKNGPCYVTVKYPEAKEMIEAIHNAGGIAILASWHMDSVSKPVIEEMMSLGLDGIECFSPDLQDTTITLLLKIAQSRKAFVTAGSDFHGTTKPRKKLGVTNCPEKAIPLVRIITKAAAS</sequence>
<protein>
    <recommendedName>
        <fullName evidence="6">Polymerase/histidinol phosphatase N-terminal domain-containing protein</fullName>
    </recommendedName>
</protein>
<dbReference type="EMBL" id="JACHHK010000001">
    <property type="protein sequence ID" value="MBB5182416.1"/>
    <property type="molecule type" value="Genomic_DNA"/>
</dbReference>
<dbReference type="InterPro" id="IPR004013">
    <property type="entry name" value="PHP_dom"/>
</dbReference>
<dbReference type="Gene3D" id="3.20.20.140">
    <property type="entry name" value="Metal-dependent hydrolases"/>
    <property type="match status" value="1"/>
</dbReference>
<feature type="domain" description="Polymerase/histidinol phosphatase N-terminal" evidence="6">
    <location>
        <begin position="159"/>
        <end position="225"/>
    </location>
</feature>
<proteinExistence type="predicted"/>
<keyword evidence="2 5" id="KW-0812">Transmembrane</keyword>
<reference evidence="7 8" key="1">
    <citation type="submission" date="2020-08" db="EMBL/GenBank/DDBJ databases">
        <title>Genomic Encyclopedia of Type Strains, Phase IV (KMG-IV): sequencing the most valuable type-strain genomes for metagenomic binning, comparative biology and taxonomic classification.</title>
        <authorList>
            <person name="Goeker M."/>
        </authorList>
    </citation>
    <scope>NUCLEOTIDE SEQUENCE [LARGE SCALE GENOMIC DNA]</scope>
    <source>
        <strain evidence="7 8">DSM 25799</strain>
    </source>
</reference>
<dbReference type="SMART" id="SM00481">
    <property type="entry name" value="POLIIIAc"/>
    <property type="match status" value="1"/>
</dbReference>
<keyword evidence="3 5" id="KW-1133">Transmembrane helix</keyword>
<evidence type="ECO:0000256" key="2">
    <source>
        <dbReference type="ARBA" id="ARBA00022692"/>
    </source>
</evidence>
<comment type="subcellular location">
    <subcellularLocation>
        <location evidence="1">Membrane</location>
        <topology evidence="1">Multi-pass membrane protein</topology>
    </subcellularLocation>
</comment>
<evidence type="ECO:0000313" key="7">
    <source>
        <dbReference type="EMBL" id="MBB5182416.1"/>
    </source>
</evidence>
<evidence type="ECO:0000256" key="1">
    <source>
        <dbReference type="ARBA" id="ARBA00004141"/>
    </source>
</evidence>
<dbReference type="InterPro" id="IPR010432">
    <property type="entry name" value="RDD"/>
</dbReference>
<dbReference type="GO" id="GO:0016020">
    <property type="term" value="C:membrane"/>
    <property type="evidence" value="ECO:0007669"/>
    <property type="project" value="UniProtKB-SubCell"/>
</dbReference>
<keyword evidence="8" id="KW-1185">Reference proteome</keyword>